<dbReference type="Gene3D" id="3.30.70.330">
    <property type="match status" value="2"/>
</dbReference>
<dbReference type="EMBL" id="AFBI03000084">
    <property type="protein sequence ID" value="EJW02193.1"/>
    <property type="molecule type" value="Genomic_DNA"/>
</dbReference>
<dbReference type="InParanoid" id="J8ZR74"/>
<feature type="domain" description="RRM" evidence="3">
    <location>
        <begin position="18"/>
        <end position="89"/>
    </location>
</feature>
<proteinExistence type="predicted"/>
<dbReference type="PROSITE" id="PS50102">
    <property type="entry name" value="RRM"/>
    <property type="match status" value="1"/>
</dbReference>
<dbReference type="AlphaFoldDB" id="J8ZR74"/>
<dbReference type="GO" id="GO:0003723">
    <property type="term" value="F:RNA binding"/>
    <property type="evidence" value="ECO:0007669"/>
    <property type="project" value="UniProtKB-UniRule"/>
</dbReference>
<evidence type="ECO:0000256" key="1">
    <source>
        <dbReference type="ARBA" id="ARBA00022884"/>
    </source>
</evidence>
<sequence length="252" mass="29239">MMKRSNFTMPQYDVSETRTLLITNISEEDQPQLKEALAELGDIRETYTIAGRNILFVIFYDVRAAMQAKASMNNKQIGQSTIKINYTVSKYEIPKENDICDETKNQGTLLLVSRDLQTPLTEKEIVAILGSYGEIKEIREYKAFQKFVEFYDTRCAVKAYNDFGERAYKNGTLMLRYLWDMSKKKRWEFVKETDDILEGLIESTPNNDSGEEVSKIRKIAVVPKDKHYIVKAFDDFIADNIDTISEMIEKNR</sequence>
<keyword evidence="1 2" id="KW-0694">RNA-binding</keyword>
<dbReference type="PANTHER" id="PTHR23189">
    <property type="entry name" value="RNA RECOGNITION MOTIF-CONTAINING"/>
    <property type="match status" value="1"/>
</dbReference>
<evidence type="ECO:0000313" key="4">
    <source>
        <dbReference type="EMBL" id="EJW02193.1"/>
    </source>
</evidence>
<name>J8ZR74_EDHAE</name>
<evidence type="ECO:0000313" key="5">
    <source>
        <dbReference type="Proteomes" id="UP000003163"/>
    </source>
</evidence>
<dbReference type="InterPro" id="IPR012677">
    <property type="entry name" value="Nucleotide-bd_a/b_plait_sf"/>
</dbReference>
<comment type="caution">
    <text evidence="4">The sequence shown here is derived from an EMBL/GenBank/DDBJ whole genome shotgun (WGS) entry which is preliminary data.</text>
</comment>
<dbReference type="InterPro" id="IPR035979">
    <property type="entry name" value="RBD_domain_sf"/>
</dbReference>
<dbReference type="OrthoDB" id="439808at2759"/>
<dbReference type="VEuPathDB" id="MicrosporidiaDB:EDEG_03369"/>
<dbReference type="Proteomes" id="UP000003163">
    <property type="component" value="Unassembled WGS sequence"/>
</dbReference>
<gene>
    <name evidence="4" type="ORF">EDEG_03369</name>
</gene>
<evidence type="ECO:0000259" key="3">
    <source>
        <dbReference type="PROSITE" id="PS50102"/>
    </source>
</evidence>
<keyword evidence="5" id="KW-1185">Reference proteome</keyword>
<dbReference type="HOGENOM" id="CLU_098695_0_0_1"/>
<accession>J8ZR74</accession>
<organism evidence="4 5">
    <name type="scientific">Edhazardia aedis (strain USNM 41457)</name>
    <name type="common">Microsporidian parasite</name>
    <dbReference type="NCBI Taxonomy" id="1003232"/>
    <lineage>
        <taxon>Eukaryota</taxon>
        <taxon>Fungi</taxon>
        <taxon>Fungi incertae sedis</taxon>
        <taxon>Microsporidia</taxon>
        <taxon>Edhazardia</taxon>
    </lineage>
</organism>
<dbReference type="InterPro" id="IPR000504">
    <property type="entry name" value="RRM_dom"/>
</dbReference>
<dbReference type="SUPFAM" id="SSF54928">
    <property type="entry name" value="RNA-binding domain, RBD"/>
    <property type="match status" value="1"/>
</dbReference>
<evidence type="ECO:0000256" key="2">
    <source>
        <dbReference type="PROSITE-ProRule" id="PRU00176"/>
    </source>
</evidence>
<protein>
    <recommendedName>
        <fullName evidence="3">RRM domain-containing protein</fullName>
    </recommendedName>
</protein>
<reference evidence="4 5" key="1">
    <citation type="submission" date="2011-08" db="EMBL/GenBank/DDBJ databases">
        <authorList>
            <person name="Liu Z.J."/>
            <person name="Shi F.L."/>
            <person name="Lu J.Q."/>
            <person name="Li M."/>
            <person name="Wang Z.L."/>
        </authorList>
    </citation>
    <scope>NUCLEOTIDE SEQUENCE [LARGE SCALE GENOMIC DNA]</scope>
    <source>
        <strain evidence="4 5">USNM 41457</strain>
    </source>
</reference>
<dbReference type="SMART" id="SM00360">
    <property type="entry name" value="RRM"/>
    <property type="match status" value="2"/>
</dbReference>
<reference evidence="5" key="2">
    <citation type="submission" date="2015-07" db="EMBL/GenBank/DDBJ databases">
        <title>Contrasting host-pathogen interactions and genome evolution in two generalist and specialist microsporidian pathogens of mosquitoes.</title>
        <authorList>
            <consortium name="The Broad Institute Genomics Platform"/>
            <consortium name="The Broad Institute Genome Sequencing Center for Infectious Disease"/>
            <person name="Cuomo C.A."/>
            <person name="Sanscrainte N.D."/>
            <person name="Goldberg J.M."/>
            <person name="Heiman D."/>
            <person name="Young S."/>
            <person name="Zeng Q."/>
            <person name="Becnel J.J."/>
            <person name="Birren B.W."/>
        </authorList>
    </citation>
    <scope>NUCLEOTIDE SEQUENCE [LARGE SCALE GENOMIC DNA]</scope>
    <source>
        <strain evidence="5">USNM 41457</strain>
    </source>
</reference>
<dbReference type="OMA" id="PKENDIC"/>